<evidence type="ECO:0000313" key="10">
    <source>
        <dbReference type="EMBL" id="TSD08970.1"/>
    </source>
</evidence>
<evidence type="ECO:0000256" key="5">
    <source>
        <dbReference type="ARBA" id="ARBA00022692"/>
    </source>
</evidence>
<dbReference type="RefSeq" id="WP_144263381.1">
    <property type="nucleotide sequence ID" value="NZ_QMDX01000019.1"/>
</dbReference>
<evidence type="ECO:0000256" key="1">
    <source>
        <dbReference type="ARBA" id="ARBA00004651"/>
    </source>
</evidence>
<gene>
    <name evidence="10" type="ORF">DP107_17320</name>
</gene>
<dbReference type="Pfam" id="PF00528">
    <property type="entry name" value="BPD_transp_1"/>
    <property type="match status" value="1"/>
</dbReference>
<sequence length="299" mass="32786">MSTEEPTLGESIIENDIWPRTKYLIVSYPAAVLALFFVLPLLLLVVVSTFENIEGGFFQPAFTFENYVRFFGSDLFQGRMIYTLQVAGLTTASCLVIGYPLAYYIASLDSELWRRVYLSIIISSLFLTFIIRAFAWQVLLSSDSIVPTVASSLGILQEPVALVPSYMALIVGMVYVFLPFMVLTLYTSIREVDDSLQEASRSLGAMPLTTFRNVTLPLTKGGIVSGSMLVFVLSLGVYVLPRILGNPPQWTLAVLIGNQVGVEGNIPYGATISIVLLLVVGAILAVGWYLLGGERRVSI</sequence>
<organism evidence="10 11">
    <name type="scientific">Haloglomus irregulare</name>
    <dbReference type="NCBI Taxonomy" id="2234134"/>
    <lineage>
        <taxon>Archaea</taxon>
        <taxon>Methanobacteriati</taxon>
        <taxon>Methanobacteriota</taxon>
        <taxon>Stenosarchaea group</taxon>
        <taxon>Halobacteria</taxon>
        <taxon>Halobacteriales</taxon>
        <taxon>Natronomonadaceae</taxon>
        <taxon>Haloglomus</taxon>
    </lineage>
</organism>
<dbReference type="InterPro" id="IPR035906">
    <property type="entry name" value="MetI-like_sf"/>
</dbReference>
<dbReference type="Proteomes" id="UP000319894">
    <property type="component" value="Unassembled WGS sequence"/>
</dbReference>
<keyword evidence="3 8" id="KW-0813">Transport</keyword>
<feature type="transmembrane region" description="Helical" evidence="8">
    <location>
        <begin position="221"/>
        <end position="240"/>
    </location>
</feature>
<feature type="transmembrane region" description="Helical" evidence="8">
    <location>
        <begin position="166"/>
        <end position="186"/>
    </location>
</feature>
<accession>A0A554MVY3</accession>
<dbReference type="GO" id="GO:0005886">
    <property type="term" value="C:plasma membrane"/>
    <property type="evidence" value="ECO:0007669"/>
    <property type="project" value="UniProtKB-SubCell"/>
</dbReference>
<comment type="similarity">
    <text evidence="2">Belongs to the binding-protein-dependent transport system permease family. CysTW subfamily.</text>
</comment>
<dbReference type="GO" id="GO:0055085">
    <property type="term" value="P:transmembrane transport"/>
    <property type="evidence" value="ECO:0007669"/>
    <property type="project" value="InterPro"/>
</dbReference>
<name>A0A554MVY3_9EURY</name>
<evidence type="ECO:0000259" key="9">
    <source>
        <dbReference type="PROSITE" id="PS50928"/>
    </source>
</evidence>
<reference evidence="10 11" key="1">
    <citation type="submission" date="2018-06" db="EMBL/GenBank/DDBJ databases">
        <title>Natronomonas sp. F16-60 a new haloarchaeon isolated from a solar saltern of Isla Cristina, Huelva, Spain.</title>
        <authorList>
            <person name="Duran-Viseras A."/>
            <person name="Sanchez-Porro C."/>
            <person name="Ventosa A."/>
        </authorList>
    </citation>
    <scope>NUCLEOTIDE SEQUENCE [LARGE SCALE GENOMIC DNA]</scope>
    <source>
        <strain evidence="10 11">F16-60</strain>
    </source>
</reference>
<evidence type="ECO:0000256" key="2">
    <source>
        <dbReference type="ARBA" id="ARBA00007069"/>
    </source>
</evidence>
<dbReference type="AlphaFoldDB" id="A0A554MVY3"/>
<keyword evidence="4" id="KW-1003">Cell membrane</keyword>
<dbReference type="InParanoid" id="A0A554MVY3"/>
<dbReference type="CDD" id="cd06261">
    <property type="entry name" value="TM_PBP2"/>
    <property type="match status" value="1"/>
</dbReference>
<comment type="caution">
    <text evidence="10">The sequence shown here is derived from an EMBL/GenBank/DDBJ whole genome shotgun (WGS) entry which is preliminary data.</text>
</comment>
<feature type="domain" description="ABC transmembrane type-1" evidence="9">
    <location>
        <begin position="80"/>
        <end position="287"/>
    </location>
</feature>
<dbReference type="PANTHER" id="PTHR42929">
    <property type="entry name" value="INNER MEMBRANE ABC TRANSPORTER PERMEASE PROTEIN YDCU-RELATED-RELATED"/>
    <property type="match status" value="1"/>
</dbReference>
<proteinExistence type="inferred from homology"/>
<feature type="transmembrane region" description="Helical" evidence="8">
    <location>
        <begin position="268"/>
        <end position="291"/>
    </location>
</feature>
<feature type="transmembrane region" description="Helical" evidence="8">
    <location>
        <begin position="80"/>
        <end position="104"/>
    </location>
</feature>
<dbReference type="SUPFAM" id="SSF161098">
    <property type="entry name" value="MetI-like"/>
    <property type="match status" value="1"/>
</dbReference>
<dbReference type="InterPro" id="IPR000515">
    <property type="entry name" value="MetI-like"/>
</dbReference>
<dbReference type="PANTHER" id="PTHR42929:SF1">
    <property type="entry name" value="INNER MEMBRANE ABC TRANSPORTER PERMEASE PROTEIN YDCU-RELATED"/>
    <property type="match status" value="1"/>
</dbReference>
<feature type="transmembrane region" description="Helical" evidence="8">
    <location>
        <begin position="116"/>
        <end position="139"/>
    </location>
</feature>
<comment type="subcellular location">
    <subcellularLocation>
        <location evidence="1 8">Cell membrane</location>
        <topology evidence="1 8">Multi-pass membrane protein</topology>
    </subcellularLocation>
</comment>
<dbReference type="EMBL" id="QMDX01000019">
    <property type="protein sequence ID" value="TSD08970.1"/>
    <property type="molecule type" value="Genomic_DNA"/>
</dbReference>
<evidence type="ECO:0000313" key="11">
    <source>
        <dbReference type="Proteomes" id="UP000319894"/>
    </source>
</evidence>
<evidence type="ECO:0000256" key="7">
    <source>
        <dbReference type="ARBA" id="ARBA00023136"/>
    </source>
</evidence>
<dbReference type="OrthoDB" id="11163at2157"/>
<evidence type="ECO:0000256" key="8">
    <source>
        <dbReference type="RuleBase" id="RU363032"/>
    </source>
</evidence>
<evidence type="ECO:0000256" key="6">
    <source>
        <dbReference type="ARBA" id="ARBA00022989"/>
    </source>
</evidence>
<evidence type="ECO:0000256" key="4">
    <source>
        <dbReference type="ARBA" id="ARBA00022475"/>
    </source>
</evidence>
<feature type="transmembrane region" description="Helical" evidence="8">
    <location>
        <begin position="30"/>
        <end position="50"/>
    </location>
</feature>
<keyword evidence="11" id="KW-1185">Reference proteome</keyword>
<dbReference type="Gene3D" id="1.10.3720.10">
    <property type="entry name" value="MetI-like"/>
    <property type="match status" value="1"/>
</dbReference>
<keyword evidence="6 8" id="KW-1133">Transmembrane helix</keyword>
<keyword evidence="7 8" id="KW-0472">Membrane</keyword>
<evidence type="ECO:0000256" key="3">
    <source>
        <dbReference type="ARBA" id="ARBA00022448"/>
    </source>
</evidence>
<keyword evidence="5 8" id="KW-0812">Transmembrane</keyword>
<dbReference type="PROSITE" id="PS50928">
    <property type="entry name" value="ABC_TM1"/>
    <property type="match status" value="1"/>
</dbReference>
<protein>
    <recommendedName>
        <fullName evidence="9">ABC transmembrane type-1 domain-containing protein</fullName>
    </recommendedName>
</protein>